<dbReference type="Proteomes" id="UP001501470">
    <property type="component" value="Unassembled WGS sequence"/>
</dbReference>
<accession>A0ABP4L7S4</accession>
<dbReference type="PANTHER" id="PTHR38011">
    <property type="entry name" value="DIHYDROFOLATE REDUCTASE FAMILY PROTEIN (AFU_ORTHOLOGUE AFUA_8G06820)"/>
    <property type="match status" value="1"/>
</dbReference>
<dbReference type="PANTHER" id="PTHR38011:SF7">
    <property type="entry name" value="2,5-DIAMINO-6-RIBOSYLAMINO-4(3H)-PYRIMIDINONE 5'-PHOSPHATE REDUCTASE"/>
    <property type="match status" value="1"/>
</dbReference>
<protein>
    <submittedName>
        <fullName evidence="5">Pyrimidine reductase family protein</fullName>
    </submittedName>
</protein>
<name>A0ABP4L7S4_9ACTN</name>
<dbReference type="Gene3D" id="3.40.430.10">
    <property type="entry name" value="Dihydrofolate Reductase, subunit A"/>
    <property type="match status" value="1"/>
</dbReference>
<evidence type="ECO:0000256" key="1">
    <source>
        <dbReference type="ARBA" id="ARBA00005104"/>
    </source>
</evidence>
<gene>
    <name evidence="5" type="ORF">GCM10009827_036460</name>
</gene>
<sequence length="238" mass="25286">MQQLYPHPGDVDQATLVDLYAPPPEPSVRVNFVASLDGAGTLDGKSAGLSGPEDKRVFGILRMRCDALLVGAGTVRDEGYRALRLDEQRRRWRLEHGLSEYPTLVIVSGRADLDPAQPALADAPVRPVVVTRHGTDTAHLEPVADVIRAGDHHVDLATAIGRLRADGHAQILSEGGPRLFGSLTAAGLVDELCLTVSPLLAGPGAGRITAGPLAPTPEHLTLRHALLADGQLLLRYGR</sequence>
<dbReference type="InterPro" id="IPR050765">
    <property type="entry name" value="Riboflavin_Biosynth_HTPR"/>
</dbReference>
<comment type="caution">
    <text evidence="5">The sequence shown here is derived from an EMBL/GenBank/DDBJ whole genome shotgun (WGS) entry which is preliminary data.</text>
</comment>
<proteinExistence type="predicted"/>
<evidence type="ECO:0000256" key="3">
    <source>
        <dbReference type="ARBA" id="ARBA00023002"/>
    </source>
</evidence>
<keyword evidence="2" id="KW-0521">NADP</keyword>
<keyword evidence="6" id="KW-1185">Reference proteome</keyword>
<dbReference type="EMBL" id="BAAAQD010000006">
    <property type="protein sequence ID" value="GAA1518083.1"/>
    <property type="molecule type" value="Genomic_DNA"/>
</dbReference>
<evidence type="ECO:0000313" key="5">
    <source>
        <dbReference type="EMBL" id="GAA1518083.1"/>
    </source>
</evidence>
<organism evidence="5 6">
    <name type="scientific">Dactylosporangium maewongense</name>
    <dbReference type="NCBI Taxonomy" id="634393"/>
    <lineage>
        <taxon>Bacteria</taxon>
        <taxon>Bacillati</taxon>
        <taxon>Actinomycetota</taxon>
        <taxon>Actinomycetes</taxon>
        <taxon>Micromonosporales</taxon>
        <taxon>Micromonosporaceae</taxon>
        <taxon>Dactylosporangium</taxon>
    </lineage>
</organism>
<feature type="domain" description="Bacterial bifunctional deaminase-reductase C-terminal" evidence="4">
    <location>
        <begin position="26"/>
        <end position="223"/>
    </location>
</feature>
<dbReference type="InterPro" id="IPR002734">
    <property type="entry name" value="RibDG_C"/>
</dbReference>
<dbReference type="Pfam" id="PF01872">
    <property type="entry name" value="RibD_C"/>
    <property type="match status" value="1"/>
</dbReference>
<evidence type="ECO:0000256" key="2">
    <source>
        <dbReference type="ARBA" id="ARBA00022857"/>
    </source>
</evidence>
<evidence type="ECO:0000259" key="4">
    <source>
        <dbReference type="Pfam" id="PF01872"/>
    </source>
</evidence>
<keyword evidence="3" id="KW-0560">Oxidoreductase</keyword>
<dbReference type="SUPFAM" id="SSF53597">
    <property type="entry name" value="Dihydrofolate reductase-like"/>
    <property type="match status" value="1"/>
</dbReference>
<dbReference type="InterPro" id="IPR024072">
    <property type="entry name" value="DHFR-like_dom_sf"/>
</dbReference>
<comment type="pathway">
    <text evidence="1">Cofactor biosynthesis; riboflavin biosynthesis.</text>
</comment>
<evidence type="ECO:0000313" key="6">
    <source>
        <dbReference type="Proteomes" id="UP001501470"/>
    </source>
</evidence>
<reference evidence="6" key="1">
    <citation type="journal article" date="2019" name="Int. J. Syst. Evol. Microbiol.">
        <title>The Global Catalogue of Microorganisms (GCM) 10K type strain sequencing project: providing services to taxonomists for standard genome sequencing and annotation.</title>
        <authorList>
            <consortium name="The Broad Institute Genomics Platform"/>
            <consortium name="The Broad Institute Genome Sequencing Center for Infectious Disease"/>
            <person name="Wu L."/>
            <person name="Ma J."/>
        </authorList>
    </citation>
    <scope>NUCLEOTIDE SEQUENCE [LARGE SCALE GENOMIC DNA]</scope>
    <source>
        <strain evidence="6">JCM 15933</strain>
    </source>
</reference>